<protein>
    <recommendedName>
        <fullName evidence="1">FDX-ACB domain-containing protein</fullName>
    </recommendedName>
</protein>
<reference evidence="2" key="1">
    <citation type="journal article" date="2012" name="Science">
        <title>Fermentation, hydrogen, and sulfur metabolism in multiple uncultivated bacterial phyla.</title>
        <authorList>
            <person name="Wrighton K.C."/>
            <person name="Thomas B.C."/>
            <person name="Sharon I."/>
            <person name="Miller C.S."/>
            <person name="Castelle C.J."/>
            <person name="VerBerkmoes N.C."/>
            <person name="Wilkins M.J."/>
            <person name="Hettich R.L."/>
            <person name="Lipton M.S."/>
            <person name="Williams K.H."/>
            <person name="Long P.E."/>
            <person name="Banfield J.F."/>
        </authorList>
    </citation>
    <scope>NUCLEOTIDE SEQUENCE [LARGE SCALE GENOMIC DNA]</scope>
</reference>
<sequence>MILKEIPDIRIFWSHDPRITAQWGNLDPYKEVSNYPPVYKDISLVVPKEKFQKDLKEEQKSGELELTRDTESNFFAITGIIRDVWGDLIEEVKIIDMYENDAKFWEEKTSLTINITFRSIERTLTNEEINKVYFEIREKMKGGLGYELR</sequence>
<dbReference type="InterPro" id="IPR005121">
    <property type="entry name" value="Fdx_antiC-bd"/>
</dbReference>
<dbReference type="PROSITE" id="PS51447">
    <property type="entry name" value="FDX_ACB"/>
    <property type="match status" value="1"/>
</dbReference>
<gene>
    <name evidence="2" type="ORF">ACD_78C00251G0001</name>
</gene>
<name>K1XX77_9BACT</name>
<proteinExistence type="predicted"/>
<evidence type="ECO:0000313" key="2">
    <source>
        <dbReference type="EMBL" id="EKD29832.1"/>
    </source>
</evidence>
<feature type="domain" description="FDX-ACB" evidence="1">
    <location>
        <begin position="33"/>
        <end position="149"/>
    </location>
</feature>
<organism evidence="2">
    <name type="scientific">uncultured bacterium</name>
    <name type="common">gcode 4</name>
    <dbReference type="NCBI Taxonomy" id="1234023"/>
    <lineage>
        <taxon>Bacteria</taxon>
        <taxon>environmental samples</taxon>
    </lineage>
</organism>
<dbReference type="EMBL" id="AMFJ01034251">
    <property type="protein sequence ID" value="EKD29832.1"/>
    <property type="molecule type" value="Genomic_DNA"/>
</dbReference>
<evidence type="ECO:0000259" key="1">
    <source>
        <dbReference type="PROSITE" id="PS51447"/>
    </source>
</evidence>
<dbReference type="SUPFAM" id="SSF54991">
    <property type="entry name" value="Anticodon-binding domain of PheRS"/>
    <property type="match status" value="1"/>
</dbReference>
<dbReference type="InterPro" id="IPR036690">
    <property type="entry name" value="Fdx_antiC-bd_sf"/>
</dbReference>
<accession>K1XX77</accession>
<dbReference type="Gene3D" id="3.30.70.380">
    <property type="entry name" value="Ferrodoxin-fold anticodon-binding domain"/>
    <property type="match status" value="1"/>
</dbReference>
<dbReference type="AlphaFoldDB" id="K1XX77"/>
<dbReference type="Pfam" id="PF03147">
    <property type="entry name" value="FDX-ACB"/>
    <property type="match status" value="1"/>
</dbReference>
<dbReference type="SMART" id="SM00896">
    <property type="entry name" value="FDX-ACB"/>
    <property type="match status" value="1"/>
</dbReference>
<comment type="caution">
    <text evidence="2">The sequence shown here is derived from an EMBL/GenBank/DDBJ whole genome shotgun (WGS) entry which is preliminary data.</text>
</comment>